<evidence type="ECO:0000313" key="3">
    <source>
        <dbReference type="Proteomes" id="UP000649259"/>
    </source>
</evidence>
<sequence>MPVPVAPATRPCLFSMGSGIRTGAAGRHAPSHSSAPRSRAGPENAYPAAMSAALVDPAIGSPSFRFTPVHHVFSSVALRLHGCARNVWTGRLSV</sequence>
<dbReference type="Proteomes" id="UP000649259">
    <property type="component" value="Unassembled WGS sequence"/>
</dbReference>
<comment type="caution">
    <text evidence="2">The sequence shown here is derived from an EMBL/GenBank/DDBJ whole genome shotgun (WGS) entry which is preliminary data.</text>
</comment>
<organism evidence="2 3">
    <name type="scientific">Streptomyces asoensis</name>
    <dbReference type="NCBI Taxonomy" id="249586"/>
    <lineage>
        <taxon>Bacteria</taxon>
        <taxon>Bacillati</taxon>
        <taxon>Actinomycetota</taxon>
        <taxon>Actinomycetes</taxon>
        <taxon>Kitasatosporales</taxon>
        <taxon>Streptomycetaceae</taxon>
        <taxon>Streptomyces</taxon>
    </lineage>
</organism>
<keyword evidence="3" id="KW-1185">Reference proteome</keyword>
<dbReference type="EMBL" id="BNEB01000003">
    <property type="protein sequence ID" value="GHI61993.1"/>
    <property type="molecule type" value="Genomic_DNA"/>
</dbReference>
<protein>
    <submittedName>
        <fullName evidence="2">Uncharacterized protein</fullName>
    </submittedName>
</protein>
<accession>A0ABQ3S1L2</accession>
<name>A0ABQ3S1L2_9ACTN</name>
<proteinExistence type="predicted"/>
<gene>
    <name evidence="2" type="ORF">Saso_36430</name>
</gene>
<feature type="compositionally biased region" description="Low complexity" evidence="1">
    <location>
        <begin position="27"/>
        <end position="39"/>
    </location>
</feature>
<evidence type="ECO:0000313" key="2">
    <source>
        <dbReference type="EMBL" id="GHI61993.1"/>
    </source>
</evidence>
<feature type="region of interest" description="Disordered" evidence="1">
    <location>
        <begin position="23"/>
        <end position="44"/>
    </location>
</feature>
<evidence type="ECO:0000256" key="1">
    <source>
        <dbReference type="SAM" id="MobiDB-lite"/>
    </source>
</evidence>
<reference evidence="3" key="1">
    <citation type="submission" date="2023-07" db="EMBL/GenBank/DDBJ databases">
        <title>Whole genome shotgun sequence of Streptomyces cacaoi subsp. asoensis NBRC 13813.</title>
        <authorList>
            <person name="Komaki H."/>
            <person name="Tamura T."/>
        </authorList>
    </citation>
    <scope>NUCLEOTIDE SEQUENCE [LARGE SCALE GENOMIC DNA]</scope>
    <source>
        <strain evidence="3">NBRC 13813</strain>
    </source>
</reference>